<dbReference type="VEuPathDB" id="FungiDB:DNF11_1673"/>
<proteinExistence type="inferred from homology"/>
<keyword evidence="7" id="KW-0496">Mitochondrion</keyword>
<dbReference type="PANTHER" id="PTHR11735:SF6">
    <property type="entry name" value="TRNA N6-ADENOSINE THREONYLCARBAMOYLTRANSFERASE, MITOCHONDRIAL"/>
    <property type="match status" value="1"/>
</dbReference>
<dbReference type="GO" id="GO:0046872">
    <property type="term" value="F:metal ion binding"/>
    <property type="evidence" value="ECO:0007669"/>
    <property type="project" value="UniProtKB-KW"/>
</dbReference>
<dbReference type="InterPro" id="IPR017861">
    <property type="entry name" value="KAE1/TsaD"/>
</dbReference>
<dbReference type="GO" id="GO:0005739">
    <property type="term" value="C:mitochondrion"/>
    <property type="evidence" value="ECO:0007669"/>
    <property type="project" value="UniProtKB-SubCell"/>
</dbReference>
<keyword evidence="3 7" id="KW-0819">tRNA processing</keyword>
<dbReference type="EC" id="2.3.1.234" evidence="1"/>
<dbReference type="PRINTS" id="PR00789">
    <property type="entry name" value="OSIALOPTASE"/>
</dbReference>
<dbReference type="PANTHER" id="PTHR11735">
    <property type="entry name" value="TRNA N6-ADENOSINE THREONYLCARBAMOYLTRANSFERASE"/>
    <property type="match status" value="1"/>
</dbReference>
<dbReference type="STRING" id="425264.A0A3G2S3G9"/>
<organism evidence="9 10">
    <name type="scientific">Malassezia restricta (strain ATCC 96810 / NBRC 103918 / CBS 7877)</name>
    <name type="common">Seborrheic dermatitis infection agent</name>
    <dbReference type="NCBI Taxonomy" id="425264"/>
    <lineage>
        <taxon>Eukaryota</taxon>
        <taxon>Fungi</taxon>
        <taxon>Dikarya</taxon>
        <taxon>Basidiomycota</taxon>
        <taxon>Ustilaginomycotina</taxon>
        <taxon>Malasseziomycetes</taxon>
        <taxon>Malasseziales</taxon>
        <taxon>Malasseziaceae</taxon>
        <taxon>Malassezia</taxon>
    </lineage>
</organism>
<evidence type="ECO:0000256" key="4">
    <source>
        <dbReference type="ARBA" id="ARBA00022723"/>
    </source>
</evidence>
<gene>
    <name evidence="9" type="primary">gcp</name>
    <name evidence="9" type="ORF">DNF11_1673</name>
</gene>
<evidence type="ECO:0000256" key="2">
    <source>
        <dbReference type="ARBA" id="ARBA00022679"/>
    </source>
</evidence>
<evidence type="ECO:0000313" key="10">
    <source>
        <dbReference type="Proteomes" id="UP000269793"/>
    </source>
</evidence>
<reference evidence="9 10" key="1">
    <citation type="submission" date="2018-10" db="EMBL/GenBank/DDBJ databases">
        <title>Complete genome sequence of Malassezia restricta CBS 7877.</title>
        <authorList>
            <person name="Morand S.C."/>
            <person name="Bertignac M."/>
            <person name="Iltis A."/>
            <person name="Kolder I."/>
            <person name="Pirovano W."/>
            <person name="Jourdain R."/>
            <person name="Clavaud C."/>
        </authorList>
    </citation>
    <scope>NUCLEOTIDE SEQUENCE [LARGE SCALE GENOMIC DNA]</scope>
    <source>
        <strain evidence="9 10">CBS 7877</strain>
    </source>
</reference>
<protein>
    <recommendedName>
        <fullName evidence="1">N(6)-L-threonylcarbamoyladenine synthase</fullName>
        <ecNumber evidence="1">2.3.1.234</ecNumber>
    </recommendedName>
</protein>
<dbReference type="CDD" id="cd24134">
    <property type="entry name" value="ASKHA_NBD_OSGEPL1_QRI7_euk"/>
    <property type="match status" value="1"/>
</dbReference>
<dbReference type="SUPFAM" id="SSF53067">
    <property type="entry name" value="Actin-like ATPase domain"/>
    <property type="match status" value="1"/>
</dbReference>
<name>A0A3G2S3G9_MALR7</name>
<dbReference type="NCBIfam" id="TIGR00329">
    <property type="entry name" value="gcp_kae1"/>
    <property type="match status" value="1"/>
</dbReference>
<dbReference type="HAMAP" id="MF_01445">
    <property type="entry name" value="TsaD"/>
    <property type="match status" value="1"/>
</dbReference>
<dbReference type="Pfam" id="PF00814">
    <property type="entry name" value="TsaD"/>
    <property type="match status" value="1"/>
</dbReference>
<evidence type="ECO:0000256" key="6">
    <source>
        <dbReference type="ARBA" id="ARBA00048117"/>
    </source>
</evidence>
<keyword evidence="5 7" id="KW-0012">Acyltransferase</keyword>
<dbReference type="InterPro" id="IPR043129">
    <property type="entry name" value="ATPase_NBD"/>
</dbReference>
<comment type="cofactor">
    <cofactor evidence="7">
        <name>a divalent metal cation</name>
        <dbReference type="ChEBI" id="CHEBI:60240"/>
    </cofactor>
    <text evidence="7">Binds 1 divalent metal cation per subunit.</text>
</comment>
<comment type="catalytic activity">
    <reaction evidence="6 7">
        <text>L-threonylcarbamoyladenylate + adenosine(37) in tRNA = N(6)-L-threonylcarbamoyladenosine(37) in tRNA + AMP + H(+)</text>
        <dbReference type="Rhea" id="RHEA:37059"/>
        <dbReference type="Rhea" id="RHEA-COMP:10162"/>
        <dbReference type="Rhea" id="RHEA-COMP:10163"/>
        <dbReference type="ChEBI" id="CHEBI:15378"/>
        <dbReference type="ChEBI" id="CHEBI:73682"/>
        <dbReference type="ChEBI" id="CHEBI:74411"/>
        <dbReference type="ChEBI" id="CHEBI:74418"/>
        <dbReference type="ChEBI" id="CHEBI:456215"/>
        <dbReference type="EC" id="2.3.1.234"/>
    </reaction>
</comment>
<evidence type="ECO:0000259" key="8">
    <source>
        <dbReference type="Pfam" id="PF00814"/>
    </source>
</evidence>
<comment type="subcellular location">
    <subcellularLocation>
        <location evidence="7">Mitochondrion</location>
    </subcellularLocation>
</comment>
<dbReference type="GO" id="GO:0072670">
    <property type="term" value="P:mitochondrial tRNA threonylcarbamoyladenosine modification"/>
    <property type="evidence" value="ECO:0007669"/>
    <property type="project" value="TreeGrafter"/>
</dbReference>
<dbReference type="InterPro" id="IPR000905">
    <property type="entry name" value="Gcp-like_dom"/>
</dbReference>
<comment type="function">
    <text evidence="7">Required for the formation of a threonylcarbamoyl group on adenosine at position 37 (t(6)A37) in mitochondrial tRNAs that read codons beginning with adenine. Probably involved in the transfer of the threonylcarbamoyl moiety of threonylcarbamoyl-AMP (TC-AMP) to the N6 group of A37. Involved in mitochondrial genome maintenance.</text>
</comment>
<dbReference type="InterPro" id="IPR022450">
    <property type="entry name" value="TsaD"/>
</dbReference>
<comment type="similarity">
    <text evidence="7">Belongs to the KAE1 / TsaD family.</text>
</comment>
<sequence>MLRRSVARQAPRSARTILGIESSCDDSCASVVRSDRTVLSSVVVRQNHQDTQGIHPLHAARGHHRHVPRAIAQALDEAQLTIHDLDGIGVTRGPGMPGCLAVGMTAAKTLAAVHAKPLVYLHHMRAHALTPLLTEAQPPAFPFLTLLVSGGHTMLVLVHSLDRFAILADTLDDSVGNAFDKFARELQLGWQSASGALVEALAAHAQPHEPVLPHILLGTPTFSYSGLRSAAARHIARVGGAAAMSHAAKAALAHDFQVAAFAPLEDKVVRALVPQQRGWQLPGMDPMSIRSVVCSGGVASNQFLRHRLRCALDKHGRSDVALHFPPLSLCVDNAAMIAWAAHLYWHTRTHDMTPHVVAKWPIDAA</sequence>
<evidence type="ECO:0000256" key="1">
    <source>
        <dbReference type="ARBA" id="ARBA00012156"/>
    </source>
</evidence>
<keyword evidence="2 7" id="KW-0808">Transferase</keyword>
<evidence type="ECO:0000256" key="3">
    <source>
        <dbReference type="ARBA" id="ARBA00022694"/>
    </source>
</evidence>
<evidence type="ECO:0000313" key="9">
    <source>
        <dbReference type="EMBL" id="AYO42623.1"/>
    </source>
</evidence>
<dbReference type="Proteomes" id="UP000269793">
    <property type="component" value="Chromosome III"/>
</dbReference>
<dbReference type="OrthoDB" id="10259622at2759"/>
<accession>A0A3G2S3G9</accession>
<feature type="domain" description="Gcp-like" evidence="8">
    <location>
        <begin position="38"/>
        <end position="339"/>
    </location>
</feature>
<dbReference type="GO" id="GO:0061711">
    <property type="term" value="F:tRNA N(6)-L-threonylcarbamoyladenine synthase activity"/>
    <property type="evidence" value="ECO:0007669"/>
    <property type="project" value="UniProtKB-EC"/>
</dbReference>
<dbReference type="Gene3D" id="3.30.420.40">
    <property type="match status" value="2"/>
</dbReference>
<dbReference type="AlphaFoldDB" id="A0A3G2S3G9"/>
<keyword evidence="4 7" id="KW-0479">Metal-binding</keyword>
<keyword evidence="10" id="KW-1185">Reference proteome</keyword>
<comment type="subunit">
    <text evidence="7">Homodimer.</text>
</comment>
<evidence type="ECO:0000256" key="7">
    <source>
        <dbReference type="HAMAP-Rule" id="MF_03179"/>
    </source>
</evidence>
<dbReference type="EMBL" id="CP033150">
    <property type="protein sequence ID" value="AYO42623.1"/>
    <property type="molecule type" value="Genomic_DNA"/>
</dbReference>
<evidence type="ECO:0000256" key="5">
    <source>
        <dbReference type="ARBA" id="ARBA00023315"/>
    </source>
</evidence>